<keyword evidence="4 7" id="KW-0863">Zinc-finger</keyword>
<evidence type="ECO:0000259" key="8">
    <source>
        <dbReference type="PROSITE" id="PS50103"/>
    </source>
</evidence>
<dbReference type="Pfam" id="PF00400">
    <property type="entry name" value="WD40"/>
    <property type="match status" value="1"/>
</dbReference>
<proteinExistence type="predicted"/>
<dbReference type="PROSITE" id="PS50082">
    <property type="entry name" value="WD_REPEATS_2"/>
    <property type="match status" value="3"/>
</dbReference>
<name>A0AAV8SP97_9ROSI</name>
<evidence type="ECO:0000256" key="7">
    <source>
        <dbReference type="PROSITE-ProRule" id="PRU00723"/>
    </source>
</evidence>
<dbReference type="EMBL" id="JAIWQS010000009">
    <property type="protein sequence ID" value="KAJ8754107.1"/>
    <property type="molecule type" value="Genomic_DNA"/>
</dbReference>
<dbReference type="PROSITE" id="PS00678">
    <property type="entry name" value="WD_REPEATS_1"/>
    <property type="match status" value="1"/>
</dbReference>
<keyword evidence="5 7" id="KW-0862">Zinc</keyword>
<feature type="domain" description="C3H1-type" evidence="8">
    <location>
        <begin position="23"/>
        <end position="49"/>
    </location>
</feature>
<feature type="repeat" description="WD" evidence="6">
    <location>
        <begin position="232"/>
        <end position="262"/>
    </location>
</feature>
<keyword evidence="2 7" id="KW-0479">Metal-binding</keyword>
<evidence type="ECO:0000256" key="6">
    <source>
        <dbReference type="PROSITE-ProRule" id="PRU00221"/>
    </source>
</evidence>
<dbReference type="InterPro" id="IPR044715">
    <property type="entry name" value="WDR86-like"/>
</dbReference>
<feature type="repeat" description="WD" evidence="6">
    <location>
        <begin position="272"/>
        <end position="311"/>
    </location>
</feature>
<dbReference type="InterPro" id="IPR041367">
    <property type="entry name" value="Znf-CCCH_4"/>
</dbReference>
<accession>A0AAV8SP97</accession>
<evidence type="ECO:0000256" key="5">
    <source>
        <dbReference type="ARBA" id="ARBA00022833"/>
    </source>
</evidence>
<dbReference type="InterPro" id="IPR056454">
    <property type="entry name" value="Beta-prop_IP5PC_F"/>
</dbReference>
<feature type="repeat" description="WD" evidence="6">
    <location>
        <begin position="127"/>
        <end position="149"/>
    </location>
</feature>
<feature type="zinc finger region" description="C3H1-type" evidence="7">
    <location>
        <begin position="70"/>
        <end position="97"/>
    </location>
</feature>
<keyword evidence="3" id="KW-0677">Repeat</keyword>
<evidence type="ECO:0000256" key="2">
    <source>
        <dbReference type="ARBA" id="ARBA00022723"/>
    </source>
</evidence>
<evidence type="ECO:0000313" key="10">
    <source>
        <dbReference type="Proteomes" id="UP001159364"/>
    </source>
</evidence>
<dbReference type="Gene3D" id="3.30.1370.210">
    <property type="match status" value="1"/>
</dbReference>
<dbReference type="Proteomes" id="UP001159364">
    <property type="component" value="Linkage Group LG09"/>
</dbReference>
<keyword evidence="10" id="KW-1185">Reference proteome</keyword>
<dbReference type="SUPFAM" id="SSF50978">
    <property type="entry name" value="WD40 repeat-like"/>
    <property type="match status" value="1"/>
</dbReference>
<dbReference type="InterPro" id="IPR000571">
    <property type="entry name" value="Znf_CCCH"/>
</dbReference>
<evidence type="ECO:0000256" key="3">
    <source>
        <dbReference type="ARBA" id="ARBA00022737"/>
    </source>
</evidence>
<keyword evidence="1 6" id="KW-0853">WD repeat</keyword>
<dbReference type="AlphaFoldDB" id="A0AAV8SP97"/>
<dbReference type="PANTHER" id="PTHR44489:SF16">
    <property type="entry name" value="ANAPHASE-PROMOTING COMPLEX SUBUNIT 4 WD40 DOMAIN-CONTAINING PROTEIN"/>
    <property type="match status" value="1"/>
</dbReference>
<dbReference type="SUPFAM" id="SSF90229">
    <property type="entry name" value="CCCH zinc finger"/>
    <property type="match status" value="1"/>
</dbReference>
<dbReference type="SMART" id="SM00356">
    <property type="entry name" value="ZnF_C3H1"/>
    <property type="match status" value="2"/>
</dbReference>
<dbReference type="InterPro" id="IPR015943">
    <property type="entry name" value="WD40/YVTN_repeat-like_dom_sf"/>
</dbReference>
<dbReference type="PROSITE" id="PS50103">
    <property type="entry name" value="ZF_C3H1"/>
    <property type="match status" value="2"/>
</dbReference>
<evidence type="ECO:0000256" key="4">
    <source>
        <dbReference type="ARBA" id="ARBA00022771"/>
    </source>
</evidence>
<evidence type="ECO:0000313" key="9">
    <source>
        <dbReference type="EMBL" id="KAJ8754107.1"/>
    </source>
</evidence>
<dbReference type="InterPro" id="IPR019775">
    <property type="entry name" value="WD40_repeat_CS"/>
</dbReference>
<dbReference type="PRINTS" id="PR00320">
    <property type="entry name" value="GPROTEINBRPT"/>
</dbReference>
<dbReference type="InterPro" id="IPR036322">
    <property type="entry name" value="WD40_repeat_dom_sf"/>
</dbReference>
<comment type="caution">
    <text evidence="9">The sequence shown here is derived from an EMBL/GenBank/DDBJ whole genome shotgun (WGS) entry which is preliminary data.</text>
</comment>
<dbReference type="PANTHER" id="PTHR44489">
    <property type="match status" value="1"/>
</dbReference>
<dbReference type="SMART" id="SM00320">
    <property type="entry name" value="WD40"/>
    <property type="match status" value="6"/>
</dbReference>
<dbReference type="GO" id="GO:0008270">
    <property type="term" value="F:zinc ion binding"/>
    <property type="evidence" value="ECO:0007669"/>
    <property type="project" value="UniProtKB-KW"/>
</dbReference>
<evidence type="ECO:0000256" key="1">
    <source>
        <dbReference type="ARBA" id="ARBA00022574"/>
    </source>
</evidence>
<dbReference type="InterPro" id="IPR001680">
    <property type="entry name" value="WD40_rpt"/>
</dbReference>
<protein>
    <recommendedName>
        <fullName evidence="8">C3H1-type domain-containing protein</fullName>
    </recommendedName>
</protein>
<dbReference type="Pfam" id="PF18044">
    <property type="entry name" value="zf-CCCH_4"/>
    <property type="match status" value="1"/>
</dbReference>
<feature type="zinc finger region" description="C3H1-type" evidence="7">
    <location>
        <begin position="23"/>
        <end position="49"/>
    </location>
</feature>
<dbReference type="InterPro" id="IPR020472">
    <property type="entry name" value="WD40_PAC1"/>
</dbReference>
<dbReference type="Pfam" id="PF23754">
    <property type="entry name" value="Beta-prop_IP5PC_F"/>
    <property type="match status" value="1"/>
</dbReference>
<dbReference type="PROSITE" id="PS50294">
    <property type="entry name" value="WD_REPEATS_REGION"/>
    <property type="match status" value="1"/>
</dbReference>
<feature type="domain" description="C3H1-type" evidence="8">
    <location>
        <begin position="70"/>
        <end position="97"/>
    </location>
</feature>
<organism evidence="9 10">
    <name type="scientific">Erythroxylum novogranatense</name>
    <dbReference type="NCBI Taxonomy" id="1862640"/>
    <lineage>
        <taxon>Eukaryota</taxon>
        <taxon>Viridiplantae</taxon>
        <taxon>Streptophyta</taxon>
        <taxon>Embryophyta</taxon>
        <taxon>Tracheophyta</taxon>
        <taxon>Spermatophyta</taxon>
        <taxon>Magnoliopsida</taxon>
        <taxon>eudicotyledons</taxon>
        <taxon>Gunneridae</taxon>
        <taxon>Pentapetalae</taxon>
        <taxon>rosids</taxon>
        <taxon>fabids</taxon>
        <taxon>Malpighiales</taxon>
        <taxon>Erythroxylaceae</taxon>
        <taxon>Erythroxylum</taxon>
    </lineage>
</organism>
<sequence>MAMVYNRQTKRPYFHSPCRVMKAVKPRVCVYWRAGKCNRNPCKFSHAEPKTEFAKNTTAIRRDEVDDAEKRQQIVCHYWALGRCSRGNNCKFLHSWCQSDNKFSLLARLEGYKEVVGIELPDGSDKLYSAARDGTMRVWDFESGKCINVLNKGAEIRCLYRDDCWVFAGMTNMVKAWKIGEAKEFCLDVAGGQVYSLATHEDTLFAGANDGSIYSWKLGLESDQVFNSVTTLEGHTGPVECLTVGAGKLFSGSTDGTVRMWDPEKFVCVETLTGHEDTVTSLLCWSSFLLSSSLDGSVRAWGMSHAGNLETVYTHKEGQGIVSIFGMLNDEGKPILFCSCKDNIVRLYELPSFTEKGKIFAKREVRAMQNGPDGSFFTGDGTGAVSIWKWSTKL</sequence>
<dbReference type="Gene3D" id="2.130.10.10">
    <property type="entry name" value="YVTN repeat-like/Quinoprotein amine dehydrogenase"/>
    <property type="match status" value="2"/>
</dbReference>
<reference evidence="9 10" key="1">
    <citation type="submission" date="2021-09" db="EMBL/GenBank/DDBJ databases">
        <title>Genomic insights and catalytic innovation underlie evolution of tropane alkaloids biosynthesis.</title>
        <authorList>
            <person name="Wang Y.-J."/>
            <person name="Tian T."/>
            <person name="Huang J.-P."/>
            <person name="Huang S.-X."/>
        </authorList>
    </citation>
    <scope>NUCLEOTIDE SEQUENCE [LARGE SCALE GENOMIC DNA]</scope>
    <source>
        <strain evidence="9">KIB-2018</strain>
        <tissue evidence="9">Leaf</tissue>
    </source>
</reference>
<gene>
    <name evidence="9" type="ORF">K2173_002005</name>
</gene>
<dbReference type="InterPro" id="IPR036855">
    <property type="entry name" value="Znf_CCCH_sf"/>
</dbReference>